<evidence type="ECO:0000313" key="2">
    <source>
        <dbReference type="Proteomes" id="UP000366872"/>
    </source>
</evidence>
<dbReference type="Proteomes" id="UP000366872">
    <property type="component" value="Unassembled WGS sequence"/>
</dbReference>
<proteinExistence type="predicted"/>
<organism evidence="1 2">
    <name type="scientific">Pontiella desulfatans</name>
    <dbReference type="NCBI Taxonomy" id="2750659"/>
    <lineage>
        <taxon>Bacteria</taxon>
        <taxon>Pseudomonadati</taxon>
        <taxon>Kiritimatiellota</taxon>
        <taxon>Kiritimatiellia</taxon>
        <taxon>Kiritimatiellales</taxon>
        <taxon>Pontiellaceae</taxon>
        <taxon>Pontiella</taxon>
    </lineage>
</organism>
<dbReference type="EMBL" id="CAAHFG010000002">
    <property type="protein sequence ID" value="VGO15317.1"/>
    <property type="molecule type" value="Genomic_DNA"/>
</dbReference>
<protein>
    <submittedName>
        <fullName evidence="1">Uncharacterized protein</fullName>
    </submittedName>
</protein>
<keyword evidence="2" id="KW-1185">Reference proteome</keyword>
<accession>A0A6C2U684</accession>
<evidence type="ECO:0000313" key="1">
    <source>
        <dbReference type="EMBL" id="VGO15317.1"/>
    </source>
</evidence>
<dbReference type="RefSeq" id="WP_136080893.1">
    <property type="nucleotide sequence ID" value="NZ_CAAHFG010000002.1"/>
</dbReference>
<gene>
    <name evidence="1" type="ORF">PDESU_03899</name>
</gene>
<name>A0A6C2U684_PONDE</name>
<dbReference type="AlphaFoldDB" id="A0A6C2U684"/>
<reference evidence="1 2" key="1">
    <citation type="submission" date="2019-04" db="EMBL/GenBank/DDBJ databases">
        <authorList>
            <person name="Van Vliet M D."/>
        </authorList>
    </citation>
    <scope>NUCLEOTIDE SEQUENCE [LARGE SCALE GENOMIC DNA]</scope>
    <source>
        <strain evidence="1 2">F1</strain>
    </source>
</reference>
<sequence>MKPLLILFISYLAIGICFAGKRNTPSSSEVKAAMNKAGPEHVFANRDGSPRKTDVKQIGSIEIEDSYLHVFSVRLAEVKNRYRTAIFDNDGNYLGHYEVKPTDVDGKFIAFQFGPHSGLMDPPLMFSVSIPVTEEALWDTVKHGYIGSGADSRSLSFERAPGYTNQPIFMPGKIREWTLKHPGNNAEEKIRAYYIMHDRSAKLVAFLSEDKNSVFCVGFGALIREEQNYLRKLEKK</sequence>